<dbReference type="GO" id="GO:0005886">
    <property type="term" value="C:plasma membrane"/>
    <property type="evidence" value="ECO:0007669"/>
    <property type="project" value="UniProtKB-SubCell"/>
</dbReference>
<evidence type="ECO:0000313" key="10">
    <source>
        <dbReference type="Proteomes" id="UP000310541"/>
    </source>
</evidence>
<proteinExistence type="inferred from homology"/>
<keyword evidence="8" id="KW-0732">Signal</keyword>
<dbReference type="NCBIfam" id="TIGR03927">
    <property type="entry name" value="T7SS_EssA_Firm"/>
    <property type="match status" value="1"/>
</dbReference>
<dbReference type="AlphaFoldDB" id="A0A4U1MFN7"/>
<dbReference type="Proteomes" id="UP000310541">
    <property type="component" value="Unassembled WGS sequence"/>
</dbReference>
<evidence type="ECO:0000256" key="1">
    <source>
        <dbReference type="ARBA" id="ARBA00004162"/>
    </source>
</evidence>
<evidence type="ECO:0000256" key="7">
    <source>
        <dbReference type="SAM" id="Phobius"/>
    </source>
</evidence>
<dbReference type="InterPro" id="IPR034026">
    <property type="entry name" value="EssA"/>
</dbReference>
<name>A0A4U1MFN7_9BACL</name>
<dbReference type="EMBL" id="SWFM01000004">
    <property type="protein sequence ID" value="TKD69205.1"/>
    <property type="molecule type" value="Genomic_DNA"/>
</dbReference>
<evidence type="ECO:0000256" key="5">
    <source>
        <dbReference type="ARBA" id="ARBA00022989"/>
    </source>
</evidence>
<keyword evidence="3" id="KW-1003">Cell membrane</keyword>
<evidence type="ECO:0000256" key="8">
    <source>
        <dbReference type="SAM" id="SignalP"/>
    </source>
</evidence>
<comment type="similarity">
    <text evidence="2">Belongs to the EssA family.</text>
</comment>
<keyword evidence="5 7" id="KW-1133">Transmembrane helix</keyword>
<accession>A0A4U1MFN7</accession>
<keyword evidence="6 7" id="KW-0472">Membrane</keyword>
<dbReference type="InterPro" id="IPR018920">
    <property type="entry name" value="EssA/YueC"/>
</dbReference>
<evidence type="ECO:0000313" key="9">
    <source>
        <dbReference type="EMBL" id="TKD69205.1"/>
    </source>
</evidence>
<comment type="subcellular location">
    <subcellularLocation>
        <location evidence="1">Cell membrane</location>
        <topology evidence="1">Single-pass membrane protein</topology>
    </subcellularLocation>
</comment>
<feature type="chain" id="PRO_5020362403" evidence="8">
    <location>
        <begin position="26"/>
        <end position="158"/>
    </location>
</feature>
<gene>
    <name evidence="9" type="primary">essA</name>
    <name evidence="9" type="ORF">FBF83_14470</name>
</gene>
<dbReference type="Pfam" id="PF10661">
    <property type="entry name" value="EssA"/>
    <property type="match status" value="1"/>
</dbReference>
<sequence>MKRKLISLITLVFLCCHLVPVAVEANTNINELLPNEYQKNKFKKNTDFIHDTSSKEMGEISEDQKTIAFNGEKTFDPEPTINQLFLSMGAENSTIKDKAENLKLFSDTETAAFQPMVTEDTATTSSSFQLLIGILIGVFLLVLVIVLVIYNRFSTSTK</sequence>
<evidence type="ECO:0000256" key="3">
    <source>
        <dbReference type="ARBA" id="ARBA00022475"/>
    </source>
</evidence>
<feature type="signal peptide" evidence="8">
    <location>
        <begin position="1"/>
        <end position="25"/>
    </location>
</feature>
<dbReference type="OrthoDB" id="2437241at2"/>
<feature type="transmembrane region" description="Helical" evidence="7">
    <location>
        <begin position="128"/>
        <end position="150"/>
    </location>
</feature>
<organism evidence="9 10">
    <name type="scientific">Guptibacillus hwajinpoensis</name>
    <dbReference type="NCBI Taxonomy" id="208199"/>
    <lineage>
        <taxon>Bacteria</taxon>
        <taxon>Bacillati</taxon>
        <taxon>Bacillota</taxon>
        <taxon>Bacilli</taxon>
        <taxon>Bacillales</taxon>
        <taxon>Guptibacillaceae</taxon>
        <taxon>Guptibacillus</taxon>
    </lineage>
</organism>
<comment type="caution">
    <text evidence="9">The sequence shown here is derived from an EMBL/GenBank/DDBJ whole genome shotgun (WGS) entry which is preliminary data.</text>
</comment>
<dbReference type="RefSeq" id="WP_136947876.1">
    <property type="nucleotide sequence ID" value="NZ_SWFM01000004.1"/>
</dbReference>
<keyword evidence="4 7" id="KW-0812">Transmembrane</keyword>
<protein>
    <submittedName>
        <fullName evidence="9">Type VII secretion protein EssA</fullName>
    </submittedName>
</protein>
<evidence type="ECO:0000256" key="2">
    <source>
        <dbReference type="ARBA" id="ARBA00008570"/>
    </source>
</evidence>
<evidence type="ECO:0000256" key="4">
    <source>
        <dbReference type="ARBA" id="ARBA00022692"/>
    </source>
</evidence>
<reference evidence="9 10" key="1">
    <citation type="submission" date="2019-04" db="EMBL/GenBank/DDBJ databases">
        <title>Genome sequence of Bacillus hwajinpoensis strain Y2.</title>
        <authorList>
            <person name="Fair J.L."/>
            <person name="Maclea K.S."/>
        </authorList>
    </citation>
    <scope>NUCLEOTIDE SEQUENCE [LARGE SCALE GENOMIC DNA]</scope>
    <source>
        <strain evidence="9 10">Y2</strain>
    </source>
</reference>
<evidence type="ECO:0000256" key="6">
    <source>
        <dbReference type="ARBA" id="ARBA00023136"/>
    </source>
</evidence>